<sequence length="170" mass="20759">MDYPDRIEILKKCNEDNKIWNPNNQRWDLNEEEKAWTPYMFWEKAYDNIIRLESFYFRRNETAYNETENSLEKIIYDDYNATPINAAKAIIKPAMNQAFDQWESEFKDLKNCAHEYIEQGDYKWKKQSRKNIFFITLAVFISFVFIVYLILLLNRRRSDLNGILSRYWAF</sequence>
<proteinExistence type="predicted"/>
<dbReference type="WBParaSite" id="ES5_v2.g20104.t1">
    <property type="protein sequence ID" value="ES5_v2.g20104.t1"/>
    <property type="gene ID" value="ES5_v2.g20104"/>
</dbReference>
<name>A0AC34FS65_9BILA</name>
<reference evidence="2" key="1">
    <citation type="submission" date="2022-11" db="UniProtKB">
        <authorList>
            <consortium name="WormBaseParasite"/>
        </authorList>
    </citation>
    <scope>IDENTIFICATION</scope>
</reference>
<evidence type="ECO:0000313" key="2">
    <source>
        <dbReference type="WBParaSite" id="ES5_v2.g20104.t1"/>
    </source>
</evidence>
<accession>A0AC34FS65</accession>
<organism evidence="1 2">
    <name type="scientific">Panagrolaimus sp. ES5</name>
    <dbReference type="NCBI Taxonomy" id="591445"/>
    <lineage>
        <taxon>Eukaryota</taxon>
        <taxon>Metazoa</taxon>
        <taxon>Ecdysozoa</taxon>
        <taxon>Nematoda</taxon>
        <taxon>Chromadorea</taxon>
        <taxon>Rhabditida</taxon>
        <taxon>Tylenchina</taxon>
        <taxon>Panagrolaimomorpha</taxon>
        <taxon>Panagrolaimoidea</taxon>
        <taxon>Panagrolaimidae</taxon>
        <taxon>Panagrolaimus</taxon>
    </lineage>
</organism>
<protein>
    <submittedName>
        <fullName evidence="2">Uncharacterized protein</fullName>
    </submittedName>
</protein>
<evidence type="ECO:0000313" key="1">
    <source>
        <dbReference type="Proteomes" id="UP000887579"/>
    </source>
</evidence>
<dbReference type="Proteomes" id="UP000887579">
    <property type="component" value="Unplaced"/>
</dbReference>